<feature type="transmembrane region" description="Helical" evidence="7">
    <location>
        <begin position="103"/>
        <end position="121"/>
    </location>
</feature>
<dbReference type="GO" id="GO:0004252">
    <property type="term" value="F:serine-type endopeptidase activity"/>
    <property type="evidence" value="ECO:0007669"/>
    <property type="project" value="InterPro"/>
</dbReference>
<reference evidence="9 10" key="1">
    <citation type="journal article" date="2014" name="Int. J. Syst. Evol. Microbiol.">
        <title>Phaeodactylibacter xiamenensis gen. nov., sp. nov., a member of the family Saprospiraceae isolated from the marine alga Phaeodactylum tricornutum.</title>
        <authorList>
            <person name="Chen Z.Jr."/>
            <person name="Lei X."/>
            <person name="Lai Q."/>
            <person name="Li Y."/>
            <person name="Zhang B."/>
            <person name="Zhang J."/>
            <person name="Zhang H."/>
            <person name="Yang L."/>
            <person name="Zheng W."/>
            <person name="Tian Y."/>
            <person name="Yu Z."/>
            <person name="Xu H.Jr."/>
            <person name="Zheng T."/>
        </authorList>
    </citation>
    <scope>NUCLEOTIDE SEQUENCE [LARGE SCALE GENOMIC DNA]</scope>
    <source>
        <strain evidence="9 10">KD52</strain>
    </source>
</reference>
<dbReference type="STRING" id="1524460.IX84_07765"/>
<accession>A0A098SA97</accession>
<evidence type="ECO:0000259" key="8">
    <source>
        <dbReference type="Pfam" id="PF01694"/>
    </source>
</evidence>
<dbReference type="InterPro" id="IPR022764">
    <property type="entry name" value="Peptidase_S54_rhomboid_dom"/>
</dbReference>
<feature type="domain" description="Peptidase S54 rhomboid" evidence="8">
    <location>
        <begin position="65"/>
        <end position="216"/>
    </location>
</feature>
<keyword evidence="3 7" id="KW-0812">Transmembrane</keyword>
<dbReference type="SUPFAM" id="SSF144091">
    <property type="entry name" value="Rhomboid-like"/>
    <property type="match status" value="1"/>
</dbReference>
<dbReference type="PANTHER" id="PTHR43731:SF14">
    <property type="entry name" value="PRESENILIN-ASSOCIATED RHOMBOID-LIKE PROTEIN, MITOCHONDRIAL"/>
    <property type="match status" value="1"/>
</dbReference>
<dbReference type="InterPro" id="IPR035952">
    <property type="entry name" value="Rhomboid-like_sf"/>
</dbReference>
<keyword evidence="6 7" id="KW-0472">Membrane</keyword>
<dbReference type="OrthoDB" id="9807874at2"/>
<comment type="caution">
    <text evidence="9">The sequence shown here is derived from an EMBL/GenBank/DDBJ whole genome shotgun (WGS) entry which is preliminary data.</text>
</comment>
<protein>
    <recommendedName>
        <fullName evidence="8">Peptidase S54 rhomboid domain-containing protein</fullName>
    </recommendedName>
</protein>
<proteinExistence type="inferred from homology"/>
<evidence type="ECO:0000256" key="4">
    <source>
        <dbReference type="ARBA" id="ARBA00022801"/>
    </source>
</evidence>
<feature type="transmembrane region" description="Helical" evidence="7">
    <location>
        <begin position="133"/>
        <end position="155"/>
    </location>
</feature>
<keyword evidence="4" id="KW-0378">Hydrolase</keyword>
<dbReference type="AlphaFoldDB" id="A0A098SA97"/>
<organism evidence="9 10">
    <name type="scientific">Phaeodactylibacter xiamenensis</name>
    <dbReference type="NCBI Taxonomy" id="1524460"/>
    <lineage>
        <taxon>Bacteria</taxon>
        <taxon>Pseudomonadati</taxon>
        <taxon>Bacteroidota</taxon>
        <taxon>Saprospiria</taxon>
        <taxon>Saprospirales</taxon>
        <taxon>Haliscomenobacteraceae</taxon>
        <taxon>Phaeodactylibacter</taxon>
    </lineage>
</organism>
<evidence type="ECO:0000313" key="9">
    <source>
        <dbReference type="EMBL" id="KGE88568.1"/>
    </source>
</evidence>
<evidence type="ECO:0000256" key="6">
    <source>
        <dbReference type="ARBA" id="ARBA00023136"/>
    </source>
</evidence>
<evidence type="ECO:0000256" key="7">
    <source>
        <dbReference type="SAM" id="Phobius"/>
    </source>
</evidence>
<evidence type="ECO:0000256" key="5">
    <source>
        <dbReference type="ARBA" id="ARBA00022989"/>
    </source>
</evidence>
<dbReference type="EMBL" id="JPOS01000018">
    <property type="protein sequence ID" value="KGE88568.1"/>
    <property type="molecule type" value="Genomic_DNA"/>
</dbReference>
<keyword evidence="10" id="KW-1185">Reference proteome</keyword>
<dbReference type="GO" id="GO:0016020">
    <property type="term" value="C:membrane"/>
    <property type="evidence" value="ECO:0007669"/>
    <property type="project" value="UniProtKB-SubCell"/>
</dbReference>
<dbReference type="Pfam" id="PF01694">
    <property type="entry name" value="Rhomboid"/>
    <property type="match status" value="1"/>
</dbReference>
<feature type="transmembrane region" description="Helical" evidence="7">
    <location>
        <begin position="71"/>
        <end position="91"/>
    </location>
</feature>
<evidence type="ECO:0000256" key="1">
    <source>
        <dbReference type="ARBA" id="ARBA00004141"/>
    </source>
</evidence>
<dbReference type="Proteomes" id="UP000029736">
    <property type="component" value="Unassembled WGS sequence"/>
</dbReference>
<dbReference type="RefSeq" id="WP_044218203.1">
    <property type="nucleotide sequence ID" value="NZ_JBKAGJ010000006.1"/>
</dbReference>
<keyword evidence="5 7" id="KW-1133">Transmembrane helix</keyword>
<dbReference type="Gene3D" id="1.20.1540.10">
    <property type="entry name" value="Rhomboid-like"/>
    <property type="match status" value="1"/>
</dbReference>
<dbReference type="InterPro" id="IPR050925">
    <property type="entry name" value="Rhomboid_protease_S54"/>
</dbReference>
<feature type="transmembrane region" description="Helical" evidence="7">
    <location>
        <begin position="7"/>
        <end position="26"/>
    </location>
</feature>
<sequence>MFRVTEVVKHLLIINVLMYLGSMLLGDPSHGTSIDLVNERLTDFSLWGRYRLAMFFPTSDYFRPFQIVTHMFMHADIGHLFFNMFAVFMFGPPLEDVWGPKRFLFYYLLTGFGSVLLHTLVRGVEIYWFGESVFAANVPSLGASGAVFGLLVGYGMLFPDNRIMLLFPPIPLKAKYFVLIYAGVELFMGLGNLNTGVAHYAHLGGALFGFLLILYWRKFGSRL</sequence>
<evidence type="ECO:0000256" key="2">
    <source>
        <dbReference type="ARBA" id="ARBA00009045"/>
    </source>
</evidence>
<evidence type="ECO:0000256" key="3">
    <source>
        <dbReference type="ARBA" id="ARBA00022692"/>
    </source>
</evidence>
<comment type="similarity">
    <text evidence="2">Belongs to the peptidase S54 family.</text>
</comment>
<feature type="transmembrane region" description="Helical" evidence="7">
    <location>
        <begin position="199"/>
        <end position="216"/>
    </location>
</feature>
<name>A0A098SA97_9BACT</name>
<gene>
    <name evidence="9" type="ORF">IX84_07765</name>
</gene>
<dbReference type="PANTHER" id="PTHR43731">
    <property type="entry name" value="RHOMBOID PROTEASE"/>
    <property type="match status" value="1"/>
</dbReference>
<feature type="transmembrane region" description="Helical" evidence="7">
    <location>
        <begin position="176"/>
        <end position="193"/>
    </location>
</feature>
<comment type="subcellular location">
    <subcellularLocation>
        <location evidence="1">Membrane</location>
        <topology evidence="1">Multi-pass membrane protein</topology>
    </subcellularLocation>
</comment>
<evidence type="ECO:0000313" key="10">
    <source>
        <dbReference type="Proteomes" id="UP000029736"/>
    </source>
</evidence>